<organism evidence="2 3">
    <name type="scientific">Flavobacterium akiainvivens</name>
    <dbReference type="NCBI Taxonomy" id="1202724"/>
    <lineage>
        <taxon>Bacteria</taxon>
        <taxon>Pseudomonadati</taxon>
        <taxon>Bacteroidota</taxon>
        <taxon>Flavobacteriia</taxon>
        <taxon>Flavobacteriales</taxon>
        <taxon>Flavobacteriaceae</taxon>
        <taxon>Flavobacterium</taxon>
    </lineage>
</organism>
<proteinExistence type="predicted"/>
<dbReference type="PROSITE" id="PS50206">
    <property type="entry name" value="RHODANESE_3"/>
    <property type="match status" value="1"/>
</dbReference>
<gene>
    <name evidence="2" type="ORF">AM493_06300</name>
</gene>
<dbReference type="PANTHER" id="PTHR43031">
    <property type="entry name" value="FAD-DEPENDENT OXIDOREDUCTASE"/>
    <property type="match status" value="1"/>
</dbReference>
<protein>
    <submittedName>
        <fullName evidence="2">Rhodanese</fullName>
    </submittedName>
</protein>
<dbReference type="PANTHER" id="PTHR43031:SF16">
    <property type="entry name" value="OXIDOREDUCTASE"/>
    <property type="match status" value="1"/>
</dbReference>
<dbReference type="Pfam" id="PF00581">
    <property type="entry name" value="Rhodanese"/>
    <property type="match status" value="1"/>
</dbReference>
<dbReference type="InterPro" id="IPR050229">
    <property type="entry name" value="GlpE_sulfurtransferase"/>
</dbReference>
<accession>A0A0M9VHL4</accession>
<dbReference type="SUPFAM" id="SSF52821">
    <property type="entry name" value="Rhodanese/Cell cycle control phosphatase"/>
    <property type="match status" value="1"/>
</dbReference>
<name>A0A0M9VHL4_9FLAO</name>
<dbReference type="InterPro" id="IPR001763">
    <property type="entry name" value="Rhodanese-like_dom"/>
</dbReference>
<dbReference type="OrthoDB" id="9808735at2"/>
<dbReference type="SMART" id="SM00450">
    <property type="entry name" value="RHOD"/>
    <property type="match status" value="1"/>
</dbReference>
<dbReference type="Proteomes" id="UP000037755">
    <property type="component" value="Unassembled WGS sequence"/>
</dbReference>
<dbReference type="InterPro" id="IPR036873">
    <property type="entry name" value="Rhodanese-like_dom_sf"/>
</dbReference>
<comment type="caution">
    <text evidence="2">The sequence shown here is derived from an EMBL/GenBank/DDBJ whole genome shotgun (WGS) entry which is preliminary data.</text>
</comment>
<dbReference type="CDD" id="cd00158">
    <property type="entry name" value="RHOD"/>
    <property type="match status" value="1"/>
</dbReference>
<evidence type="ECO:0000259" key="1">
    <source>
        <dbReference type="PROSITE" id="PS50206"/>
    </source>
</evidence>
<dbReference type="AlphaFoldDB" id="A0A0M9VHL4"/>
<reference evidence="2 3" key="1">
    <citation type="submission" date="2015-08" db="EMBL/GenBank/DDBJ databases">
        <title>Whole genome sequence of Flavobacterium akiainvivens IK-1T, from decaying Wikstroemia oahuensis, an endemic Hawaiian shrub.</title>
        <authorList>
            <person name="Wan X."/>
            <person name="Hou S."/>
            <person name="Saito J."/>
            <person name="Donachie S."/>
        </authorList>
    </citation>
    <scope>NUCLEOTIDE SEQUENCE [LARGE SCALE GENOMIC DNA]</scope>
    <source>
        <strain evidence="2 3">IK-1</strain>
    </source>
</reference>
<evidence type="ECO:0000313" key="3">
    <source>
        <dbReference type="Proteomes" id="UP000037755"/>
    </source>
</evidence>
<sequence>MNISQQEWWQGTQEHDDAVILDVRTLDEWNDGIIPGATNIDIYQGQGFIAALEELDKSKTYYVYCRSGARSAQACNVMNQLGFEKAYNLIGGIMQWDGPVIQPQQ</sequence>
<dbReference type="RefSeq" id="WP_054406897.1">
    <property type="nucleotide sequence ID" value="NZ_FOYA01000003.1"/>
</dbReference>
<dbReference type="EMBL" id="LIYD01000005">
    <property type="protein sequence ID" value="KOS05689.1"/>
    <property type="molecule type" value="Genomic_DNA"/>
</dbReference>
<dbReference type="PATRIC" id="fig|1202724.3.peg.1307"/>
<feature type="domain" description="Rhodanese" evidence="1">
    <location>
        <begin position="14"/>
        <end position="102"/>
    </location>
</feature>
<dbReference type="Gene3D" id="3.40.250.10">
    <property type="entry name" value="Rhodanese-like domain"/>
    <property type="match status" value="1"/>
</dbReference>
<dbReference type="STRING" id="1202724.AM493_06300"/>
<keyword evidence="3" id="KW-1185">Reference proteome</keyword>
<evidence type="ECO:0000313" key="2">
    <source>
        <dbReference type="EMBL" id="KOS05689.1"/>
    </source>
</evidence>